<gene>
    <name evidence="10" type="primary">cbiB</name>
    <name evidence="9" type="synonym">cobD</name>
    <name evidence="10" type="ORF">QBE51_12925</name>
</gene>
<keyword evidence="5 9" id="KW-0169">Cobalamin biosynthesis</keyword>
<feature type="transmembrane region" description="Helical" evidence="9">
    <location>
        <begin position="302"/>
        <end position="325"/>
    </location>
</feature>
<sequence>MKYHLLAFCLGFLLDLLLGDPYYFPHPIRWIGKGIAELEKRLLIHESDRNQKRELVNGAILVVVVLAITTIVAAFILVGAYGIHPYFGVLIETLMTYQILAVKSLKVESMKVYKRLKEEGLEGARKAVSMIVGRDTELLDEEGVAKAAVETVAENTSDGVIAPMLYTALGGPVLGFFYKALNTMDSMIGYKNDKYLYFGRTAAKLDDVVNYIPSRISAYLMILAAFLSGRNFNGKQAYKIYKRDRKKHASPNSAQTESVCAGALGIQLAGDASYFGRIVKKPYIGDRLRKVEYEDIKRINHLMYLTAWICEILCLTMMYVVMWLLEGK</sequence>
<organism evidence="10 11">
    <name type="scientific">Defluviitalea saccharophila</name>
    <dbReference type="NCBI Taxonomy" id="879970"/>
    <lineage>
        <taxon>Bacteria</taxon>
        <taxon>Bacillati</taxon>
        <taxon>Bacillota</taxon>
        <taxon>Clostridia</taxon>
        <taxon>Lachnospirales</taxon>
        <taxon>Defluviitaleaceae</taxon>
        <taxon>Defluviitalea</taxon>
    </lineage>
</organism>
<feature type="transmembrane region" description="Helical" evidence="9">
    <location>
        <begin position="59"/>
        <end position="83"/>
    </location>
</feature>
<keyword evidence="11" id="KW-1185">Reference proteome</keyword>
<dbReference type="HAMAP" id="MF_00024">
    <property type="entry name" value="CobD_CbiB"/>
    <property type="match status" value="1"/>
</dbReference>
<keyword evidence="7 9" id="KW-1133">Transmembrane helix</keyword>
<protein>
    <recommendedName>
        <fullName evidence="9">Cobalamin biosynthesis protein CobD</fullName>
    </recommendedName>
</protein>
<keyword evidence="6 9" id="KW-0812">Transmembrane</keyword>
<comment type="caution">
    <text evidence="9">Lacks conserved residue(s) required for the propagation of feature annotation.</text>
</comment>
<comment type="similarity">
    <text evidence="3 9">Belongs to the CobD/CbiB family.</text>
</comment>
<evidence type="ECO:0000256" key="3">
    <source>
        <dbReference type="ARBA" id="ARBA00006263"/>
    </source>
</evidence>
<evidence type="ECO:0000256" key="4">
    <source>
        <dbReference type="ARBA" id="ARBA00022475"/>
    </source>
</evidence>
<evidence type="ECO:0000256" key="9">
    <source>
        <dbReference type="HAMAP-Rule" id="MF_00024"/>
    </source>
</evidence>
<dbReference type="PANTHER" id="PTHR34308:SF1">
    <property type="entry name" value="COBALAMIN BIOSYNTHESIS PROTEIN CBIB"/>
    <property type="match status" value="1"/>
</dbReference>
<proteinExistence type="inferred from homology"/>
<dbReference type="NCBIfam" id="TIGR00380">
    <property type="entry name" value="cobal_cbiB"/>
    <property type="match status" value="1"/>
</dbReference>
<keyword evidence="4 9" id="KW-1003">Cell membrane</keyword>
<dbReference type="PANTHER" id="PTHR34308">
    <property type="entry name" value="COBALAMIN BIOSYNTHESIS PROTEIN CBIB"/>
    <property type="match status" value="1"/>
</dbReference>
<evidence type="ECO:0000313" key="10">
    <source>
        <dbReference type="EMBL" id="WZL69673.1"/>
    </source>
</evidence>
<reference evidence="10 11" key="1">
    <citation type="submission" date="2023-03" db="EMBL/GenBank/DDBJ databases">
        <title>Novel Species.</title>
        <authorList>
            <person name="Ma S."/>
        </authorList>
    </citation>
    <scope>NUCLEOTIDE SEQUENCE [LARGE SCALE GENOMIC DNA]</scope>
    <source>
        <strain evidence="10 11">LIND6LT2</strain>
    </source>
</reference>
<dbReference type="Pfam" id="PF03186">
    <property type="entry name" value="CobD_Cbib"/>
    <property type="match status" value="1"/>
</dbReference>
<evidence type="ECO:0000256" key="5">
    <source>
        <dbReference type="ARBA" id="ARBA00022573"/>
    </source>
</evidence>
<evidence type="ECO:0000256" key="1">
    <source>
        <dbReference type="ARBA" id="ARBA00004651"/>
    </source>
</evidence>
<evidence type="ECO:0000313" key="11">
    <source>
        <dbReference type="Proteomes" id="UP001486565"/>
    </source>
</evidence>
<dbReference type="Proteomes" id="UP001486565">
    <property type="component" value="Chromosome"/>
</dbReference>
<keyword evidence="8 9" id="KW-0472">Membrane</keyword>
<comment type="function">
    <text evidence="9">Converts cobyric acid to cobinamide by the addition of aminopropanol on the F carboxylic group.</text>
</comment>
<accession>A0ABZ2Y2W3</accession>
<dbReference type="RefSeq" id="WP_341876659.1">
    <property type="nucleotide sequence ID" value="NZ_CP121687.1"/>
</dbReference>
<dbReference type="InterPro" id="IPR004485">
    <property type="entry name" value="Cobalamin_biosynth_CobD/CbiB"/>
</dbReference>
<name>A0ABZ2Y2W3_9FIRM</name>
<evidence type="ECO:0000256" key="6">
    <source>
        <dbReference type="ARBA" id="ARBA00022692"/>
    </source>
</evidence>
<evidence type="ECO:0000256" key="8">
    <source>
        <dbReference type="ARBA" id="ARBA00023136"/>
    </source>
</evidence>
<evidence type="ECO:0000256" key="7">
    <source>
        <dbReference type="ARBA" id="ARBA00022989"/>
    </source>
</evidence>
<comment type="pathway">
    <text evidence="2 9">Cofactor biosynthesis; adenosylcobalamin biosynthesis.</text>
</comment>
<comment type="subcellular location">
    <subcellularLocation>
        <location evidence="1 9">Cell membrane</location>
        <topology evidence="1 9">Multi-pass membrane protein</topology>
    </subcellularLocation>
</comment>
<dbReference type="EMBL" id="CP121687">
    <property type="protein sequence ID" value="WZL69673.1"/>
    <property type="molecule type" value="Genomic_DNA"/>
</dbReference>
<evidence type="ECO:0000256" key="2">
    <source>
        <dbReference type="ARBA" id="ARBA00004953"/>
    </source>
</evidence>